<evidence type="ECO:0000313" key="7">
    <source>
        <dbReference type="Proteomes" id="UP001190700"/>
    </source>
</evidence>
<organism evidence="6 7">
    <name type="scientific">Cymbomonas tetramitiformis</name>
    <dbReference type="NCBI Taxonomy" id="36881"/>
    <lineage>
        <taxon>Eukaryota</taxon>
        <taxon>Viridiplantae</taxon>
        <taxon>Chlorophyta</taxon>
        <taxon>Pyramimonadophyceae</taxon>
        <taxon>Pyramimonadales</taxon>
        <taxon>Pyramimonadaceae</taxon>
        <taxon>Cymbomonas</taxon>
    </lineage>
</organism>
<comment type="similarity">
    <text evidence="2">Belongs to the janus family.</text>
</comment>
<evidence type="ECO:0000256" key="3">
    <source>
        <dbReference type="ARBA" id="ARBA00022782"/>
    </source>
</evidence>
<dbReference type="GO" id="GO:0007548">
    <property type="term" value="P:sex differentiation"/>
    <property type="evidence" value="ECO:0007669"/>
    <property type="project" value="UniProtKB-KW"/>
</dbReference>
<evidence type="ECO:0000313" key="6">
    <source>
        <dbReference type="EMBL" id="KAK3254241.1"/>
    </source>
</evidence>
<dbReference type="AlphaFoldDB" id="A0AAE0F6W9"/>
<sequence>VEAVFSTPDGYSIARNMLDDWVATKAQESESEWESPQAVPDVVISGRGQAPRGLEQAGATWSPKNFERRMPALHPERAMTARACYDSPSVLRQPEGRAASHLRAAYHTHILEHAQREVEPLELQEVVCVGGGRITYTDDAIKVYGESSAFGPADHGQTMKLLRAEFPFHDITYDQ</sequence>
<comment type="function">
    <text evidence="1">JanA and janB regulate somatic sex differentiation.</text>
</comment>
<dbReference type="Gene3D" id="3.50.20.20">
    <property type="entry name" value="Janus/Ocnus"/>
    <property type="match status" value="1"/>
</dbReference>
<evidence type="ECO:0000256" key="1">
    <source>
        <dbReference type="ARBA" id="ARBA00002508"/>
    </source>
</evidence>
<keyword evidence="4" id="KW-0726">Sexual differentiation</keyword>
<keyword evidence="7" id="KW-1185">Reference proteome</keyword>
<dbReference type="InterPro" id="IPR038596">
    <property type="entry name" value="Janus_sf"/>
</dbReference>
<feature type="non-terminal residue" evidence="6">
    <location>
        <position position="1"/>
    </location>
</feature>
<dbReference type="Proteomes" id="UP001190700">
    <property type="component" value="Unassembled WGS sequence"/>
</dbReference>
<dbReference type="GO" id="GO:0101006">
    <property type="term" value="F:protein histidine phosphatase activity"/>
    <property type="evidence" value="ECO:0007669"/>
    <property type="project" value="TreeGrafter"/>
</dbReference>
<protein>
    <submittedName>
        <fullName evidence="6">Uncharacterized protein</fullName>
    </submittedName>
</protein>
<dbReference type="Pfam" id="PF05005">
    <property type="entry name" value="Ocnus"/>
    <property type="match status" value="1"/>
</dbReference>
<evidence type="ECO:0000256" key="4">
    <source>
        <dbReference type="ARBA" id="ARBA00022928"/>
    </source>
</evidence>
<proteinExistence type="inferred from homology"/>
<dbReference type="PANTHER" id="PTHR12258">
    <property type="entry name" value="JANUS-A/JANUS-B"/>
    <property type="match status" value="1"/>
</dbReference>
<gene>
    <name evidence="6" type="ORF">CYMTET_36538</name>
</gene>
<dbReference type="InterPro" id="IPR007702">
    <property type="entry name" value="Janus"/>
</dbReference>
<dbReference type="EMBL" id="LGRX02023863">
    <property type="protein sequence ID" value="KAK3254241.1"/>
    <property type="molecule type" value="Genomic_DNA"/>
</dbReference>
<accession>A0AAE0F6W9</accession>
<feature type="active site" description="Proton acceptor" evidence="5">
    <location>
        <position position="107"/>
    </location>
</feature>
<evidence type="ECO:0000256" key="2">
    <source>
        <dbReference type="ARBA" id="ARBA00010971"/>
    </source>
</evidence>
<dbReference type="GO" id="GO:0030154">
    <property type="term" value="P:cell differentiation"/>
    <property type="evidence" value="ECO:0007669"/>
    <property type="project" value="UniProtKB-KW"/>
</dbReference>
<dbReference type="PANTHER" id="PTHR12258:SF5">
    <property type="entry name" value="BCDNA.GH02250-RELATED"/>
    <property type="match status" value="1"/>
</dbReference>
<keyword evidence="3" id="KW-0221">Differentiation</keyword>
<comment type="caution">
    <text evidence="6">The sequence shown here is derived from an EMBL/GenBank/DDBJ whole genome shotgun (WGS) entry which is preliminary data.</text>
</comment>
<dbReference type="GO" id="GO:0005829">
    <property type="term" value="C:cytosol"/>
    <property type="evidence" value="ECO:0007669"/>
    <property type="project" value="TreeGrafter"/>
</dbReference>
<evidence type="ECO:0000256" key="5">
    <source>
        <dbReference type="PIRSR" id="PIRSR607702-1"/>
    </source>
</evidence>
<reference evidence="6 7" key="1">
    <citation type="journal article" date="2015" name="Genome Biol. Evol.">
        <title>Comparative Genomics of a Bacterivorous Green Alga Reveals Evolutionary Causalities and Consequences of Phago-Mixotrophic Mode of Nutrition.</title>
        <authorList>
            <person name="Burns J.A."/>
            <person name="Paasch A."/>
            <person name="Narechania A."/>
            <person name="Kim E."/>
        </authorList>
    </citation>
    <scope>NUCLEOTIDE SEQUENCE [LARGE SCALE GENOMIC DNA]</scope>
    <source>
        <strain evidence="6 7">PLY_AMNH</strain>
    </source>
</reference>
<dbReference type="SUPFAM" id="SSF143724">
    <property type="entry name" value="PHP14-like"/>
    <property type="match status" value="1"/>
</dbReference>
<name>A0AAE0F6W9_9CHLO</name>